<protein>
    <submittedName>
        <fullName evidence="1">Uncharacterized protein</fullName>
    </submittedName>
</protein>
<sequence length="17" mass="1945">MCVCFLSRFPSSCRTHA</sequence>
<organism evidence="1">
    <name type="scientific">Anguilla anguilla</name>
    <name type="common">European freshwater eel</name>
    <name type="synonym">Muraena anguilla</name>
    <dbReference type="NCBI Taxonomy" id="7936"/>
    <lineage>
        <taxon>Eukaryota</taxon>
        <taxon>Metazoa</taxon>
        <taxon>Chordata</taxon>
        <taxon>Craniata</taxon>
        <taxon>Vertebrata</taxon>
        <taxon>Euteleostomi</taxon>
        <taxon>Actinopterygii</taxon>
        <taxon>Neopterygii</taxon>
        <taxon>Teleostei</taxon>
        <taxon>Anguilliformes</taxon>
        <taxon>Anguillidae</taxon>
        <taxon>Anguilla</taxon>
    </lineage>
</organism>
<proteinExistence type="predicted"/>
<reference evidence="1" key="2">
    <citation type="journal article" date="2015" name="Fish Shellfish Immunol.">
        <title>Early steps in the European eel (Anguilla anguilla)-Vibrio vulnificus interaction in the gills: Role of the RtxA13 toxin.</title>
        <authorList>
            <person name="Callol A."/>
            <person name="Pajuelo D."/>
            <person name="Ebbesson L."/>
            <person name="Teles M."/>
            <person name="MacKenzie S."/>
            <person name="Amaro C."/>
        </authorList>
    </citation>
    <scope>NUCLEOTIDE SEQUENCE</scope>
</reference>
<dbReference type="AlphaFoldDB" id="A0A0E9QJF1"/>
<accession>A0A0E9QJF1</accession>
<reference evidence="1" key="1">
    <citation type="submission" date="2014-11" db="EMBL/GenBank/DDBJ databases">
        <authorList>
            <person name="Amaro Gonzalez C."/>
        </authorList>
    </citation>
    <scope>NUCLEOTIDE SEQUENCE</scope>
</reference>
<evidence type="ECO:0000313" key="1">
    <source>
        <dbReference type="EMBL" id="JAH17011.1"/>
    </source>
</evidence>
<name>A0A0E9QJF1_ANGAN</name>
<dbReference type="EMBL" id="GBXM01091566">
    <property type="protein sequence ID" value="JAH17011.1"/>
    <property type="molecule type" value="Transcribed_RNA"/>
</dbReference>